<name>A0ABW9Y4C0_9RHOB</name>
<dbReference type="SUPFAM" id="SSF56112">
    <property type="entry name" value="Protein kinase-like (PK-like)"/>
    <property type="match status" value="1"/>
</dbReference>
<evidence type="ECO:0000259" key="1">
    <source>
        <dbReference type="Pfam" id="PF01636"/>
    </source>
</evidence>
<evidence type="ECO:0000313" key="2">
    <source>
        <dbReference type="EMBL" id="NBE07397.1"/>
    </source>
</evidence>
<sequence>MQLPPPAALSALTRLDPSLSQAALQALPGGRSNGVWRAGDFVLKHHNRAAASPLFPNDPLAEARALSLFAPLGLAPRLRARGADWIIYDHAPGAPWRGDPAPLARMLHRLHGTDLPRDSFRLLPNGSAALLAHAATFAPPGLPPPPADPHLPPVSPRPVHADAVLGNILATKDRPLLIDWQCPGMGDPAEDLATLASPAMIWLYTGQIAQDGWADALFDAYPCASTAARARALRPLYLWRIAAHCAWKAALGDADYARALPMELAAL</sequence>
<comment type="caution">
    <text evidence="2">The sequence shown here is derived from an EMBL/GenBank/DDBJ whole genome shotgun (WGS) entry which is preliminary data.</text>
</comment>
<protein>
    <submittedName>
        <fullName evidence="2">Phosphotransferase</fullName>
    </submittedName>
</protein>
<reference evidence="3" key="1">
    <citation type="submission" date="2020-01" db="EMBL/GenBank/DDBJ databases">
        <title>Sphingomonas sp. strain CSW-10.</title>
        <authorList>
            <person name="Chen W.-M."/>
        </authorList>
    </citation>
    <scope>NUCLEOTIDE SEQUENCE [LARGE SCALE GENOMIC DNA]</scope>
    <source>
        <strain evidence="3">CCP-1</strain>
    </source>
</reference>
<proteinExistence type="predicted"/>
<organism evidence="2 3">
    <name type="scientific">Paragemmobacter ruber</name>
    <dbReference type="NCBI Taxonomy" id="1985673"/>
    <lineage>
        <taxon>Bacteria</taxon>
        <taxon>Pseudomonadati</taxon>
        <taxon>Pseudomonadota</taxon>
        <taxon>Alphaproteobacteria</taxon>
        <taxon>Rhodobacterales</taxon>
        <taxon>Paracoccaceae</taxon>
        <taxon>Paragemmobacter</taxon>
    </lineage>
</organism>
<keyword evidence="3" id="KW-1185">Reference proteome</keyword>
<accession>A0ABW9Y4C0</accession>
<dbReference type="InterPro" id="IPR002575">
    <property type="entry name" value="Aminoglycoside_PTrfase"/>
</dbReference>
<gene>
    <name evidence="2" type="ORF">GU920_07610</name>
</gene>
<feature type="domain" description="Aminoglycoside phosphotransferase" evidence="1">
    <location>
        <begin position="24"/>
        <end position="225"/>
    </location>
</feature>
<dbReference type="Gene3D" id="3.90.1200.10">
    <property type="match status" value="1"/>
</dbReference>
<dbReference type="InterPro" id="IPR011009">
    <property type="entry name" value="Kinase-like_dom_sf"/>
</dbReference>
<dbReference type="RefSeq" id="WP_161766313.1">
    <property type="nucleotide sequence ID" value="NZ_JAAATW010000001.1"/>
</dbReference>
<dbReference type="Pfam" id="PF01636">
    <property type="entry name" value="APH"/>
    <property type="match status" value="1"/>
</dbReference>
<dbReference type="Proteomes" id="UP001517376">
    <property type="component" value="Unassembled WGS sequence"/>
</dbReference>
<evidence type="ECO:0000313" key="3">
    <source>
        <dbReference type="Proteomes" id="UP001517376"/>
    </source>
</evidence>
<dbReference type="EMBL" id="JAAATW010000001">
    <property type="protein sequence ID" value="NBE07397.1"/>
    <property type="molecule type" value="Genomic_DNA"/>
</dbReference>